<evidence type="ECO:0000256" key="2">
    <source>
        <dbReference type="ARBA" id="ARBA00022475"/>
    </source>
</evidence>
<reference evidence="11 12" key="1">
    <citation type="journal article" date="2016" name="Nat. Commun.">
        <title>Thousands of microbial genomes shed light on interconnected biogeochemical processes in an aquifer system.</title>
        <authorList>
            <person name="Anantharaman K."/>
            <person name="Brown C.T."/>
            <person name="Hug L.A."/>
            <person name="Sharon I."/>
            <person name="Castelle C.J."/>
            <person name="Probst A.J."/>
            <person name="Thomas B.C."/>
            <person name="Singh A."/>
            <person name="Wilkins M.J."/>
            <person name="Karaoz U."/>
            <person name="Brodie E.L."/>
            <person name="Williams K.H."/>
            <person name="Hubbard S.S."/>
            <person name="Banfield J.F."/>
        </authorList>
    </citation>
    <scope>NUCLEOTIDE SEQUENCE [LARGE SCALE GENOMIC DNA]</scope>
</reference>
<gene>
    <name evidence="11" type="ORF">A2024_04020</name>
</gene>
<evidence type="ECO:0000256" key="6">
    <source>
        <dbReference type="ARBA" id="ARBA00023136"/>
    </source>
</evidence>
<feature type="transmembrane region" description="Helical" evidence="8">
    <location>
        <begin position="386"/>
        <end position="405"/>
    </location>
</feature>
<feature type="transmembrane region" description="Helical" evidence="8">
    <location>
        <begin position="6"/>
        <end position="26"/>
    </location>
</feature>
<evidence type="ECO:0000259" key="10">
    <source>
        <dbReference type="Pfam" id="PF00662"/>
    </source>
</evidence>
<evidence type="ECO:0008006" key="13">
    <source>
        <dbReference type="Google" id="ProtNLM"/>
    </source>
</evidence>
<sequence>MNLQTVILFSMATLFLGAAVTLLMPYSRRTIGWISLFFQTVASLGFLYTALQVLASGTFNLDKPVFQVAGLGASFLLKVDVLSAIFLLVITVVSWAAGLYSIEYMKHYKESLARYYPLLLLFLLGMYGVVVVRDLFFFIVFWEFMTLTSYALVVYEWGNKTNVNAGFKYFLMTHIGTAGIIIAANTLYHYSQSFDFNALGPVMGLLMSDNPVLLHTLLLLFFVGFATKAGIFPFGDWLPDAHPAAPSPISAILSGVMIKMGIYGILRIFLGMLPVSHFSYTWGIIMVCFGTVSLFIGTLTALFQKDAKRLLAFSSIGQVGYILLAVGAGLALLPISPAMATIALMAGIYHIINHASIKTMLFLSAGSLQYKTGHRDLDRLGGLGKYMPHTAAAALVAGLAVAGIPPLNGFASKWFIYQATLNSGFAVPLILVCGLVALFTSLITLSMMVKYLGMSFLGQRLPENAQVGSDVPGTMRSAQYLLMAVMFLEGLLVVPIARVIYRAVSGFQTPSYWPQFSSLINTSQWGLALNFGEGLVGFYKPLFVLLALAVLTMIAWVIWKSGGAKQTVSNLWYSGEVQSPEAVRYYSGSYFKTFKQHFNIRFGKYSQEGVYPHWKLPKIHKSFKLKHLLDVDDWLYRPLVYVGHKVLEVFAGTHSGFPQWYLLWMVVGAAVALFIMFMVG</sequence>
<evidence type="ECO:0000256" key="5">
    <source>
        <dbReference type="ARBA" id="ARBA00023002"/>
    </source>
</evidence>
<protein>
    <recommendedName>
        <fullName evidence="13">NADH:quinone oxidoreductase/Mrp antiporter membrane subunit domain-containing protein</fullName>
    </recommendedName>
</protein>
<dbReference type="AlphaFoldDB" id="A0A1F5RDM9"/>
<feature type="transmembrane region" description="Helical" evidence="8">
    <location>
        <begin position="112"/>
        <end position="130"/>
    </location>
</feature>
<dbReference type="Pfam" id="PF00662">
    <property type="entry name" value="Proton_antipo_N"/>
    <property type="match status" value="1"/>
</dbReference>
<feature type="transmembrane region" description="Helical" evidence="8">
    <location>
        <begin position="33"/>
        <end position="55"/>
    </location>
</feature>
<dbReference type="InterPro" id="IPR052175">
    <property type="entry name" value="ComplexI-like_HydComp"/>
</dbReference>
<feature type="transmembrane region" description="Helical" evidence="8">
    <location>
        <begin position="425"/>
        <end position="445"/>
    </location>
</feature>
<feature type="transmembrane region" description="Helical" evidence="8">
    <location>
        <begin position="480"/>
        <end position="501"/>
    </location>
</feature>
<proteinExistence type="predicted"/>
<evidence type="ECO:0000313" key="12">
    <source>
        <dbReference type="Proteomes" id="UP000177230"/>
    </source>
</evidence>
<comment type="subcellular location">
    <subcellularLocation>
        <location evidence="1">Cell membrane</location>
        <topology evidence="1">Multi-pass membrane protein</topology>
    </subcellularLocation>
    <subcellularLocation>
        <location evidence="7">Membrane</location>
        <topology evidence="7">Multi-pass membrane protein</topology>
    </subcellularLocation>
</comment>
<dbReference type="Proteomes" id="UP000177230">
    <property type="component" value="Unassembled WGS sequence"/>
</dbReference>
<dbReference type="InterPro" id="IPR001750">
    <property type="entry name" value="ND/Mrp_TM"/>
</dbReference>
<dbReference type="GO" id="GO:0016491">
    <property type="term" value="F:oxidoreductase activity"/>
    <property type="evidence" value="ECO:0007669"/>
    <property type="project" value="UniProtKB-KW"/>
</dbReference>
<keyword evidence="6 8" id="KW-0472">Membrane</keyword>
<name>A0A1F5RDM9_9BACT</name>
<evidence type="ECO:0000256" key="4">
    <source>
        <dbReference type="ARBA" id="ARBA00022989"/>
    </source>
</evidence>
<dbReference type="PRINTS" id="PR01434">
    <property type="entry name" value="NADHDHGNASE5"/>
</dbReference>
<feature type="transmembrane region" description="Helical" evidence="8">
    <location>
        <begin position="660"/>
        <end position="679"/>
    </location>
</feature>
<evidence type="ECO:0000313" key="11">
    <source>
        <dbReference type="EMBL" id="OGF12161.1"/>
    </source>
</evidence>
<dbReference type="PANTHER" id="PTHR42682:SF3">
    <property type="entry name" value="FORMATE HYDROGENLYASE SUBUNIT 3-RELATED"/>
    <property type="match status" value="1"/>
</dbReference>
<feature type="domain" description="NADH-Ubiquinone oxidoreductase (complex I) chain 5 N-terminal" evidence="10">
    <location>
        <begin position="66"/>
        <end position="116"/>
    </location>
</feature>
<keyword evidence="3 7" id="KW-0812">Transmembrane</keyword>
<feature type="transmembrane region" description="Helical" evidence="8">
    <location>
        <begin position="169"/>
        <end position="191"/>
    </location>
</feature>
<dbReference type="Pfam" id="PF00361">
    <property type="entry name" value="Proton_antipo_M"/>
    <property type="match status" value="1"/>
</dbReference>
<keyword evidence="4 8" id="KW-1133">Transmembrane helix</keyword>
<comment type="caution">
    <text evidence="11">The sequence shown here is derived from an EMBL/GenBank/DDBJ whole genome shotgun (WGS) entry which is preliminary data.</text>
</comment>
<evidence type="ECO:0000256" key="1">
    <source>
        <dbReference type="ARBA" id="ARBA00004651"/>
    </source>
</evidence>
<evidence type="ECO:0000256" key="3">
    <source>
        <dbReference type="ARBA" id="ARBA00022692"/>
    </source>
</evidence>
<feature type="transmembrane region" description="Helical" evidence="8">
    <location>
        <begin position="339"/>
        <end position="365"/>
    </location>
</feature>
<dbReference type="PANTHER" id="PTHR42682">
    <property type="entry name" value="HYDROGENASE-4 COMPONENT F"/>
    <property type="match status" value="1"/>
</dbReference>
<dbReference type="EMBL" id="MFFM01000034">
    <property type="protein sequence ID" value="OGF12161.1"/>
    <property type="molecule type" value="Genomic_DNA"/>
</dbReference>
<feature type="transmembrane region" description="Helical" evidence="8">
    <location>
        <begin position="282"/>
        <end position="303"/>
    </location>
</feature>
<feature type="transmembrane region" description="Helical" evidence="8">
    <location>
        <begin position="75"/>
        <end position="100"/>
    </location>
</feature>
<feature type="transmembrane region" description="Helical" evidence="8">
    <location>
        <begin position="136"/>
        <end position="157"/>
    </location>
</feature>
<organism evidence="11 12">
    <name type="scientific">Candidatus Edwardsbacteria bacterium GWF2_54_11</name>
    <dbReference type="NCBI Taxonomy" id="1817851"/>
    <lineage>
        <taxon>Bacteria</taxon>
        <taxon>Candidatus Edwardsiibacteriota</taxon>
    </lineage>
</organism>
<accession>A0A1F5RDM9</accession>
<keyword evidence="5" id="KW-0560">Oxidoreductase</keyword>
<feature type="transmembrane region" description="Helical" evidence="8">
    <location>
        <begin position="211"/>
        <end position="231"/>
    </location>
</feature>
<evidence type="ECO:0000256" key="8">
    <source>
        <dbReference type="SAM" id="Phobius"/>
    </source>
</evidence>
<dbReference type="GO" id="GO:0005886">
    <property type="term" value="C:plasma membrane"/>
    <property type="evidence" value="ECO:0007669"/>
    <property type="project" value="UniProtKB-SubCell"/>
</dbReference>
<feature type="transmembrane region" description="Helical" evidence="8">
    <location>
        <begin position="538"/>
        <end position="559"/>
    </location>
</feature>
<evidence type="ECO:0000259" key="9">
    <source>
        <dbReference type="Pfam" id="PF00361"/>
    </source>
</evidence>
<feature type="transmembrane region" description="Helical" evidence="8">
    <location>
        <begin position="310"/>
        <end position="333"/>
    </location>
</feature>
<feature type="transmembrane region" description="Helical" evidence="8">
    <location>
        <begin position="251"/>
        <end position="270"/>
    </location>
</feature>
<feature type="domain" description="NADH:quinone oxidoreductase/Mrp antiporter transmembrane" evidence="9">
    <location>
        <begin position="134"/>
        <end position="433"/>
    </location>
</feature>
<evidence type="ECO:0000256" key="7">
    <source>
        <dbReference type="RuleBase" id="RU000320"/>
    </source>
</evidence>
<keyword evidence="2" id="KW-1003">Cell membrane</keyword>
<dbReference type="InterPro" id="IPR001516">
    <property type="entry name" value="Proton_antipo_N"/>
</dbReference>